<evidence type="ECO:0000313" key="2">
    <source>
        <dbReference type="Proteomes" id="UP001064048"/>
    </source>
</evidence>
<dbReference type="EMBL" id="CM046130">
    <property type="protein sequence ID" value="KAI8431551.1"/>
    <property type="molecule type" value="Genomic_DNA"/>
</dbReference>
<name>A0ACC0K6A8_CHOFU</name>
<protein>
    <submittedName>
        <fullName evidence="1">Uncharacterized protein</fullName>
    </submittedName>
</protein>
<comment type="caution">
    <text evidence="1">The sequence shown here is derived from an EMBL/GenBank/DDBJ whole genome shotgun (WGS) entry which is preliminary data.</text>
</comment>
<sequence length="136" mass="15445">MQEVVLDKGDAQDTQTRAPEPRRRRRLAAAHAIVRQIRVRLLQRDVQPPREVMGPQRYEQLARHRAACGASPHSAAPHACAQCGKRFTHQHSLTRHAHNHARQLYRCVVCKASFATASQLATHLNSHLANYKRLKP</sequence>
<keyword evidence="2" id="KW-1185">Reference proteome</keyword>
<reference evidence="1 2" key="1">
    <citation type="journal article" date="2022" name="Genome Biol. Evol.">
        <title>The Spruce Budworm Genome: Reconstructing the Evolutionary History of Antifreeze Proteins.</title>
        <authorList>
            <person name="Beliveau C."/>
            <person name="Gagne P."/>
            <person name="Picq S."/>
            <person name="Vernygora O."/>
            <person name="Keeling C.I."/>
            <person name="Pinkney K."/>
            <person name="Doucet D."/>
            <person name="Wen F."/>
            <person name="Johnston J.S."/>
            <person name="Maaroufi H."/>
            <person name="Boyle B."/>
            <person name="Laroche J."/>
            <person name="Dewar K."/>
            <person name="Juretic N."/>
            <person name="Blackburn G."/>
            <person name="Nisole A."/>
            <person name="Brunet B."/>
            <person name="Brandao M."/>
            <person name="Lumley L."/>
            <person name="Duan J."/>
            <person name="Quan G."/>
            <person name="Lucarotti C.J."/>
            <person name="Roe A.D."/>
            <person name="Sperling F.A.H."/>
            <person name="Levesque R.C."/>
            <person name="Cusson M."/>
        </authorList>
    </citation>
    <scope>NUCLEOTIDE SEQUENCE [LARGE SCALE GENOMIC DNA]</scope>
    <source>
        <strain evidence="1">Glfc:IPQL:Cfum</strain>
    </source>
</reference>
<accession>A0ACC0K6A8</accession>
<evidence type="ECO:0000313" key="1">
    <source>
        <dbReference type="EMBL" id="KAI8431551.1"/>
    </source>
</evidence>
<gene>
    <name evidence="1" type="ORF">MSG28_016046</name>
</gene>
<proteinExistence type="predicted"/>
<dbReference type="Proteomes" id="UP001064048">
    <property type="component" value="Chromosome 30"/>
</dbReference>
<organism evidence="1 2">
    <name type="scientific">Choristoneura fumiferana</name>
    <name type="common">Spruce budworm moth</name>
    <name type="synonym">Archips fumiferana</name>
    <dbReference type="NCBI Taxonomy" id="7141"/>
    <lineage>
        <taxon>Eukaryota</taxon>
        <taxon>Metazoa</taxon>
        <taxon>Ecdysozoa</taxon>
        <taxon>Arthropoda</taxon>
        <taxon>Hexapoda</taxon>
        <taxon>Insecta</taxon>
        <taxon>Pterygota</taxon>
        <taxon>Neoptera</taxon>
        <taxon>Endopterygota</taxon>
        <taxon>Lepidoptera</taxon>
        <taxon>Glossata</taxon>
        <taxon>Ditrysia</taxon>
        <taxon>Tortricoidea</taxon>
        <taxon>Tortricidae</taxon>
        <taxon>Tortricinae</taxon>
        <taxon>Choristoneura</taxon>
    </lineage>
</organism>